<keyword evidence="3" id="KW-0479">Metal-binding</keyword>
<dbReference type="GO" id="GO:0008270">
    <property type="term" value="F:zinc ion binding"/>
    <property type="evidence" value="ECO:0007669"/>
    <property type="project" value="TreeGrafter"/>
</dbReference>
<sequence length="155" mass="17519">MICKKESSDAQKYAPVTDSENKQSYNHEYENTDEGKNSSPYNQNQARSHSADRLPEYEYYPVASSCQKVQGVPVNIVCPRCKKNVLTMVERKYGVKTGIAVGATAFVCWPLFWVPFLIKPLKDKVHICPNCNFNIGKNVYVENIAAKLPENHSSK</sequence>
<keyword evidence="5 7" id="KW-0472">Membrane</keyword>
<evidence type="ECO:0000256" key="3">
    <source>
        <dbReference type="ARBA" id="ARBA00022723"/>
    </source>
</evidence>
<dbReference type="GO" id="GO:0016020">
    <property type="term" value="C:membrane"/>
    <property type="evidence" value="ECO:0007669"/>
    <property type="project" value="UniProtKB-SubCell"/>
</dbReference>
<dbReference type="InterPro" id="IPR037519">
    <property type="entry name" value="LITAF_fam"/>
</dbReference>
<dbReference type="PANTHER" id="PTHR23292">
    <property type="entry name" value="LIPOPOLYSACCHARIDE-INDUCED TUMOR NECROSIS FACTOR-ALPHA FACTOR"/>
    <property type="match status" value="1"/>
</dbReference>
<keyword evidence="7" id="KW-1133">Transmembrane helix</keyword>
<evidence type="ECO:0000313" key="9">
    <source>
        <dbReference type="EMBL" id="OLY77676.1"/>
    </source>
</evidence>
<feature type="region of interest" description="Disordered" evidence="6">
    <location>
        <begin position="1"/>
        <end position="53"/>
    </location>
</feature>
<comment type="subcellular location">
    <subcellularLocation>
        <location evidence="1">Membrane</location>
        <topology evidence="1">Peripheral membrane protein</topology>
    </subcellularLocation>
</comment>
<dbReference type="STRING" id="133383.A0A1R0GLB2"/>
<dbReference type="PANTHER" id="PTHR23292:SF6">
    <property type="entry name" value="FI16602P1-RELATED"/>
    <property type="match status" value="1"/>
</dbReference>
<dbReference type="OrthoDB" id="5528690at2759"/>
<evidence type="ECO:0000256" key="2">
    <source>
        <dbReference type="ARBA" id="ARBA00005975"/>
    </source>
</evidence>
<proteinExistence type="inferred from homology"/>
<keyword evidence="10" id="KW-1185">Reference proteome</keyword>
<evidence type="ECO:0000256" key="5">
    <source>
        <dbReference type="ARBA" id="ARBA00023136"/>
    </source>
</evidence>
<gene>
    <name evidence="9" type="ORF">AYI68_g8291</name>
</gene>
<dbReference type="SMART" id="SM00714">
    <property type="entry name" value="LITAF"/>
    <property type="match status" value="1"/>
</dbReference>
<evidence type="ECO:0000256" key="4">
    <source>
        <dbReference type="ARBA" id="ARBA00022833"/>
    </source>
</evidence>
<evidence type="ECO:0000259" key="8">
    <source>
        <dbReference type="PROSITE" id="PS51837"/>
    </source>
</evidence>
<reference evidence="9 10" key="1">
    <citation type="journal article" date="2016" name="Mol. Biol. Evol.">
        <title>Genome-Wide Survey of Gut Fungi (Harpellales) Reveals the First Horizontally Transferred Ubiquitin Gene from a Mosquito Host.</title>
        <authorList>
            <person name="Wang Y."/>
            <person name="White M.M."/>
            <person name="Kvist S."/>
            <person name="Moncalvo J.M."/>
        </authorList>
    </citation>
    <scope>NUCLEOTIDE SEQUENCE [LARGE SCALE GENOMIC DNA]</scope>
    <source>
        <strain evidence="9 10">ALG-7-W6</strain>
    </source>
</reference>
<name>A0A1R0GLB2_9FUNG</name>
<organism evidence="9 10">
    <name type="scientific">Smittium mucronatum</name>
    <dbReference type="NCBI Taxonomy" id="133383"/>
    <lineage>
        <taxon>Eukaryota</taxon>
        <taxon>Fungi</taxon>
        <taxon>Fungi incertae sedis</taxon>
        <taxon>Zoopagomycota</taxon>
        <taxon>Kickxellomycotina</taxon>
        <taxon>Harpellomycetes</taxon>
        <taxon>Harpellales</taxon>
        <taxon>Legeriomycetaceae</taxon>
        <taxon>Smittium</taxon>
    </lineage>
</organism>
<accession>A0A1R0GLB2</accession>
<dbReference type="EMBL" id="LSSL01007734">
    <property type="protein sequence ID" value="OLY77676.1"/>
    <property type="molecule type" value="Genomic_DNA"/>
</dbReference>
<dbReference type="InterPro" id="IPR006629">
    <property type="entry name" value="LITAF"/>
</dbReference>
<comment type="caution">
    <text evidence="9">The sequence shown here is derived from an EMBL/GenBank/DDBJ whole genome shotgun (WGS) entry which is preliminary data.</text>
</comment>
<evidence type="ECO:0000256" key="7">
    <source>
        <dbReference type="SAM" id="Phobius"/>
    </source>
</evidence>
<dbReference type="Proteomes" id="UP000187455">
    <property type="component" value="Unassembled WGS sequence"/>
</dbReference>
<feature type="domain" description="LITAF" evidence="8">
    <location>
        <begin position="57"/>
        <end position="140"/>
    </location>
</feature>
<dbReference type="PROSITE" id="PS51837">
    <property type="entry name" value="LITAF"/>
    <property type="match status" value="1"/>
</dbReference>
<evidence type="ECO:0000256" key="6">
    <source>
        <dbReference type="SAM" id="MobiDB-lite"/>
    </source>
</evidence>
<feature type="compositionally biased region" description="Basic and acidic residues" evidence="6">
    <location>
        <begin position="19"/>
        <end position="36"/>
    </location>
</feature>
<evidence type="ECO:0000256" key="1">
    <source>
        <dbReference type="ARBA" id="ARBA00004170"/>
    </source>
</evidence>
<keyword evidence="4" id="KW-0862">Zinc</keyword>
<feature type="transmembrane region" description="Helical" evidence="7">
    <location>
        <begin position="98"/>
        <end position="118"/>
    </location>
</feature>
<feature type="compositionally biased region" description="Polar residues" evidence="6">
    <location>
        <begin position="37"/>
        <end position="48"/>
    </location>
</feature>
<dbReference type="Pfam" id="PF10601">
    <property type="entry name" value="zf-LITAF-like"/>
    <property type="match status" value="1"/>
</dbReference>
<protein>
    <recommendedName>
        <fullName evidence="8">LITAF domain-containing protein</fullName>
    </recommendedName>
</protein>
<keyword evidence="7" id="KW-0812">Transmembrane</keyword>
<dbReference type="AlphaFoldDB" id="A0A1R0GLB2"/>
<evidence type="ECO:0000313" key="10">
    <source>
        <dbReference type="Proteomes" id="UP000187455"/>
    </source>
</evidence>
<comment type="similarity">
    <text evidence="2">Belongs to the CDIP1/LITAF family.</text>
</comment>